<dbReference type="STRING" id="2015173.A0A026W6J2"/>
<evidence type="ECO:0000313" key="3">
    <source>
        <dbReference type="EMBL" id="RLU23427.1"/>
    </source>
</evidence>
<reference evidence="3 5" key="2">
    <citation type="journal article" date="2018" name="Genome Res.">
        <title>The genomic architecture and molecular evolution of ant odorant receptors.</title>
        <authorList>
            <person name="McKenzie S.K."/>
            <person name="Kronauer D.J.C."/>
        </authorList>
    </citation>
    <scope>NUCLEOTIDE SEQUENCE [LARGE SCALE GENOMIC DNA]</scope>
    <source>
        <strain evidence="3">Clonal line C1</strain>
    </source>
</reference>
<dbReference type="OMA" id="EKRAYAY"/>
<feature type="chain" id="PRO_5035982601" evidence="1">
    <location>
        <begin position="27"/>
        <end position="198"/>
    </location>
</feature>
<evidence type="ECO:0000256" key="1">
    <source>
        <dbReference type="SAM" id="SignalP"/>
    </source>
</evidence>
<dbReference type="OrthoDB" id="10067964at2759"/>
<dbReference type="EMBL" id="QOIP01000004">
    <property type="protein sequence ID" value="RLU23427.1"/>
    <property type="molecule type" value="Genomic_DNA"/>
</dbReference>
<organism evidence="2 4">
    <name type="scientific">Ooceraea biroi</name>
    <name type="common">Clonal raider ant</name>
    <name type="synonym">Cerapachys biroi</name>
    <dbReference type="NCBI Taxonomy" id="2015173"/>
    <lineage>
        <taxon>Eukaryota</taxon>
        <taxon>Metazoa</taxon>
        <taxon>Ecdysozoa</taxon>
        <taxon>Arthropoda</taxon>
        <taxon>Hexapoda</taxon>
        <taxon>Insecta</taxon>
        <taxon>Pterygota</taxon>
        <taxon>Neoptera</taxon>
        <taxon>Endopterygota</taxon>
        <taxon>Hymenoptera</taxon>
        <taxon>Apocrita</taxon>
        <taxon>Aculeata</taxon>
        <taxon>Formicoidea</taxon>
        <taxon>Formicidae</taxon>
        <taxon>Dorylinae</taxon>
        <taxon>Ooceraea</taxon>
    </lineage>
</organism>
<evidence type="ECO:0000313" key="2">
    <source>
        <dbReference type="EMBL" id="EZA50639.1"/>
    </source>
</evidence>
<gene>
    <name evidence="3" type="ORF">DMN91_003631</name>
    <name evidence="2" type="ORF">X777_10990</name>
</gene>
<accession>A0A026W6J2</accession>
<reference evidence="3" key="3">
    <citation type="submission" date="2018-07" db="EMBL/GenBank/DDBJ databases">
        <authorList>
            <person name="Mckenzie S.K."/>
            <person name="Kronauer D.J.C."/>
        </authorList>
    </citation>
    <scope>NUCLEOTIDE SEQUENCE</scope>
    <source>
        <strain evidence="3">Clonal line C1</strain>
    </source>
</reference>
<dbReference type="AlphaFoldDB" id="A0A026W6J2"/>
<evidence type="ECO:0000313" key="5">
    <source>
        <dbReference type="Proteomes" id="UP000279307"/>
    </source>
</evidence>
<name>A0A026W6J2_OOCBI</name>
<dbReference type="Proteomes" id="UP000279307">
    <property type="component" value="Chromosome 4"/>
</dbReference>
<sequence length="198" mass="22282">MNSRTSLTVNSIIIFCLLCVVGKSIAAMEEAPSSPLHSPRLNPLLNNLKFEEPSEKRAPYTYTVSGYKRLPLYNFGLGKRWVDNSEDKRTWPFSFGIGKRLRDYNFGLGKRNNGYHPLNLDYFSADNLESYHSREDGSDDFMEDKRGIKPFSFGLGKRAWKLATGESPASGKEANDVVGPKYLLSLGKGMIEDEELAE</sequence>
<dbReference type="Proteomes" id="UP000053097">
    <property type="component" value="Unassembled WGS sequence"/>
</dbReference>
<protein>
    <submittedName>
        <fullName evidence="2">Allatostatins</fullName>
    </submittedName>
</protein>
<feature type="signal peptide" evidence="1">
    <location>
        <begin position="1"/>
        <end position="26"/>
    </location>
</feature>
<keyword evidence="4" id="KW-1185">Reference proteome</keyword>
<keyword evidence="1" id="KW-0732">Signal</keyword>
<evidence type="ECO:0000313" key="4">
    <source>
        <dbReference type="Proteomes" id="UP000053097"/>
    </source>
</evidence>
<proteinExistence type="predicted"/>
<dbReference type="EMBL" id="KK107453">
    <property type="protein sequence ID" value="EZA50639.1"/>
    <property type="molecule type" value="Genomic_DNA"/>
</dbReference>
<reference evidence="2 4" key="1">
    <citation type="journal article" date="2014" name="Curr. Biol.">
        <title>The genome of the clonal raider ant Cerapachys biroi.</title>
        <authorList>
            <person name="Oxley P.R."/>
            <person name="Ji L."/>
            <person name="Fetter-Pruneda I."/>
            <person name="McKenzie S.K."/>
            <person name="Li C."/>
            <person name="Hu H."/>
            <person name="Zhang G."/>
            <person name="Kronauer D.J."/>
        </authorList>
    </citation>
    <scope>NUCLEOTIDE SEQUENCE [LARGE SCALE GENOMIC DNA]</scope>
</reference>